<evidence type="ECO:0000313" key="3">
    <source>
        <dbReference type="Proteomes" id="UP000327493"/>
    </source>
</evidence>
<feature type="compositionally biased region" description="Polar residues" evidence="1">
    <location>
        <begin position="62"/>
        <end position="73"/>
    </location>
</feature>
<reference evidence="2 3" key="1">
    <citation type="submission" date="2019-08" db="EMBL/GenBank/DDBJ databases">
        <title>A chromosome-level genome assembly, high-density linkage maps, and genome scans reveal the genomic architecture of hybrid incompatibilities underlying speciation via character displacement in darters (Percidae: Etheostominae).</title>
        <authorList>
            <person name="Moran R.L."/>
            <person name="Catchen J.M."/>
            <person name="Fuller R.C."/>
        </authorList>
    </citation>
    <scope>NUCLEOTIDE SEQUENCE [LARGE SCALE GENOMIC DNA]</scope>
    <source>
        <strain evidence="2">EspeVRDwgs_2016</strain>
        <tissue evidence="2">Muscle</tissue>
    </source>
</reference>
<evidence type="ECO:0000313" key="2">
    <source>
        <dbReference type="EMBL" id="KAA8581864.1"/>
    </source>
</evidence>
<feature type="non-terminal residue" evidence="2">
    <location>
        <position position="73"/>
    </location>
</feature>
<dbReference type="EMBL" id="VOFY01000020">
    <property type="protein sequence ID" value="KAA8581864.1"/>
    <property type="molecule type" value="Genomic_DNA"/>
</dbReference>
<proteinExistence type="predicted"/>
<feature type="region of interest" description="Disordered" evidence="1">
    <location>
        <begin position="1"/>
        <end position="73"/>
    </location>
</feature>
<keyword evidence="3" id="KW-1185">Reference proteome</keyword>
<organism evidence="2 3">
    <name type="scientific">Etheostoma spectabile</name>
    <name type="common">orangethroat darter</name>
    <dbReference type="NCBI Taxonomy" id="54343"/>
    <lineage>
        <taxon>Eukaryota</taxon>
        <taxon>Metazoa</taxon>
        <taxon>Chordata</taxon>
        <taxon>Craniata</taxon>
        <taxon>Vertebrata</taxon>
        <taxon>Euteleostomi</taxon>
        <taxon>Actinopterygii</taxon>
        <taxon>Neopterygii</taxon>
        <taxon>Teleostei</taxon>
        <taxon>Neoteleostei</taxon>
        <taxon>Acanthomorphata</taxon>
        <taxon>Eupercaria</taxon>
        <taxon>Perciformes</taxon>
        <taxon>Percoidei</taxon>
        <taxon>Percidae</taxon>
        <taxon>Etheostomatinae</taxon>
        <taxon>Etheostoma</taxon>
    </lineage>
</organism>
<dbReference type="AlphaFoldDB" id="A0A5J5CJ66"/>
<gene>
    <name evidence="2" type="ORF">FQN60_008604</name>
</gene>
<comment type="caution">
    <text evidence="2">The sequence shown here is derived from an EMBL/GenBank/DDBJ whole genome shotgun (WGS) entry which is preliminary data.</text>
</comment>
<name>A0A5J5CJ66_9PERO</name>
<evidence type="ECO:0000256" key="1">
    <source>
        <dbReference type="SAM" id="MobiDB-lite"/>
    </source>
</evidence>
<accession>A0A5J5CJ66</accession>
<dbReference type="Proteomes" id="UP000327493">
    <property type="component" value="Chromosome 20"/>
</dbReference>
<feature type="compositionally biased region" description="Low complexity" evidence="1">
    <location>
        <begin position="1"/>
        <end position="16"/>
    </location>
</feature>
<protein>
    <submittedName>
        <fullName evidence="2">Uncharacterized protein</fullName>
    </submittedName>
</protein>
<sequence>MLSRSSSSPRGNTSASIRTNCHTKLKPQPEEHQPQHHRRTTSTAAHAFGDSSEPAHKKSSCFVCSQKQQNVPT</sequence>